<organism evidence="10 11">
    <name type="scientific">Lutibaculum baratangense AMV1</name>
    <dbReference type="NCBI Taxonomy" id="631454"/>
    <lineage>
        <taxon>Bacteria</taxon>
        <taxon>Pseudomonadati</taxon>
        <taxon>Pseudomonadota</taxon>
        <taxon>Alphaproteobacteria</taxon>
        <taxon>Hyphomicrobiales</taxon>
        <taxon>Tepidamorphaceae</taxon>
        <taxon>Lutibaculum</taxon>
    </lineage>
</organism>
<keyword evidence="4 7" id="KW-0378">Hydrolase</keyword>
<dbReference type="InterPro" id="IPR022966">
    <property type="entry name" value="RNase_II/R_CS"/>
</dbReference>
<proteinExistence type="inferred from homology"/>
<dbReference type="HAMAP" id="MF_01895">
    <property type="entry name" value="RNase_R"/>
    <property type="match status" value="1"/>
</dbReference>
<feature type="domain" description="S1 motif" evidence="9">
    <location>
        <begin position="644"/>
        <end position="725"/>
    </location>
</feature>
<gene>
    <name evidence="7" type="primary">rnr</name>
    <name evidence="10" type="ORF">N177_3665</name>
</gene>
<keyword evidence="3 7" id="KW-0540">Nuclease</keyword>
<comment type="catalytic activity">
    <reaction evidence="1 7">
        <text>Exonucleolytic cleavage in the 3'- to 5'-direction to yield nucleoside 5'-phosphates.</text>
        <dbReference type="EC" id="3.1.13.1"/>
    </reaction>
</comment>
<dbReference type="Pfam" id="PF17876">
    <property type="entry name" value="CSD2"/>
    <property type="match status" value="1"/>
</dbReference>
<comment type="subcellular location">
    <subcellularLocation>
        <location evidence="7">Cytoplasm</location>
    </subcellularLocation>
</comment>
<evidence type="ECO:0000256" key="5">
    <source>
        <dbReference type="ARBA" id="ARBA00022839"/>
    </source>
</evidence>
<evidence type="ECO:0000256" key="1">
    <source>
        <dbReference type="ARBA" id="ARBA00001849"/>
    </source>
</evidence>
<dbReference type="GO" id="GO:0006402">
    <property type="term" value="P:mRNA catabolic process"/>
    <property type="evidence" value="ECO:0007669"/>
    <property type="project" value="TreeGrafter"/>
</dbReference>
<dbReference type="RefSeq" id="WP_023433783.1">
    <property type="nucleotide sequence ID" value="NZ_AWXZ01000039.1"/>
</dbReference>
<comment type="function">
    <text evidence="7">3'-5' exoribonuclease that releases 5'-nucleoside monophosphates and is involved in maturation of structured RNAs.</text>
</comment>
<dbReference type="NCBIfam" id="TIGR00358">
    <property type="entry name" value="3_prime_RNase"/>
    <property type="match status" value="1"/>
</dbReference>
<dbReference type="InterPro" id="IPR040476">
    <property type="entry name" value="CSD2"/>
</dbReference>
<dbReference type="InterPro" id="IPR012340">
    <property type="entry name" value="NA-bd_OB-fold"/>
</dbReference>
<dbReference type="STRING" id="631454.N177_3665"/>
<evidence type="ECO:0000259" key="9">
    <source>
        <dbReference type="PROSITE" id="PS50126"/>
    </source>
</evidence>
<dbReference type="EC" id="3.1.13.1" evidence="7"/>
<dbReference type="SMART" id="SM00316">
    <property type="entry name" value="S1"/>
    <property type="match status" value="1"/>
</dbReference>
<sequence>MKKRRDTTSVATTLPTREQVLEFVRSQPGKVGKREISKAFDVAPADKIALKRLLREMAENGEIEKRGKRLRHPGSLAPVEVLLVTGRDADGELVAEPTDWDEEDHGAAPRILIEHDRGGRGKPRAPAPGVGDRVLARIAEARHGEFALVGRVIKVIDRKPKSVIGVVAATEDGGGLLRSVDKKERRDLVIAPADMGGARDGDLVSVELTRGTRLGPPRARVTDRIGDMQSEHAVSLIALLSHDIPIEFPDDVLREAEEAEPAPFANREDLRHVPLVTIDPPDAKDHDDAIYAEPDPENEGGFVLYVAIADVAHYVTPGSALDREALKRGNSVYFPDRVVPMLPERLSGDLCSLMEREDRPALVAVMKIGGDGRMTGHRFTRAMIRVAANVHYVQAQQAIDGHPDAATDVLLDPVLKPLWQCYERMAAARDAREPLELEIPERKLVLGADGKVERVVVPPRLDAHKLVEVSMIMANVAAAETLERERTPLLYRAHDAPSQEKLAALSDFLASLDLKLPKAGVLRPSHFNGILKKVGGSENEQLVHEVVLRSQAQAEYAPGNFGHFGLNLRRYAHFTSPIRRYADLVVHRALVRALDLGRDGLRDEEIQRLEEIGAQISATERRAMAAERETVDRLIANFLADQVGATFAARIGGVTRAGLFVRLRETGADGFIPASTIGNDYYVYDEVRQRMVGDRTGEAHTLGDEVTVRLVEAAPLAGALRFELVSEGRYLSGRNRPAPGGPRARKPVRKGRPSPAGKGKTRGKR</sequence>
<accession>V4QV15</accession>
<dbReference type="GO" id="GO:0008859">
    <property type="term" value="F:exoribonuclease II activity"/>
    <property type="evidence" value="ECO:0007669"/>
    <property type="project" value="UniProtKB-UniRule"/>
</dbReference>
<protein>
    <recommendedName>
        <fullName evidence="7">Ribonuclease R</fullName>
        <shortName evidence="7">RNase R</shortName>
        <ecNumber evidence="7">3.1.13.1</ecNumber>
    </recommendedName>
</protein>
<dbReference type="PANTHER" id="PTHR23355">
    <property type="entry name" value="RIBONUCLEASE"/>
    <property type="match status" value="1"/>
</dbReference>
<evidence type="ECO:0000256" key="6">
    <source>
        <dbReference type="ARBA" id="ARBA00022884"/>
    </source>
</evidence>
<evidence type="ECO:0000256" key="8">
    <source>
        <dbReference type="SAM" id="MobiDB-lite"/>
    </source>
</evidence>
<dbReference type="InterPro" id="IPR050180">
    <property type="entry name" value="RNR_Ribonuclease"/>
</dbReference>
<dbReference type="SUPFAM" id="SSF50249">
    <property type="entry name" value="Nucleic acid-binding proteins"/>
    <property type="match status" value="3"/>
</dbReference>
<dbReference type="Pfam" id="PF00575">
    <property type="entry name" value="S1"/>
    <property type="match status" value="1"/>
</dbReference>
<evidence type="ECO:0000313" key="10">
    <source>
        <dbReference type="EMBL" id="ESR23597.1"/>
    </source>
</evidence>
<evidence type="ECO:0000256" key="2">
    <source>
        <dbReference type="ARBA" id="ARBA00022490"/>
    </source>
</evidence>
<dbReference type="Pfam" id="PF00773">
    <property type="entry name" value="RNB"/>
    <property type="match status" value="1"/>
</dbReference>
<evidence type="ECO:0000256" key="3">
    <source>
        <dbReference type="ARBA" id="ARBA00022722"/>
    </source>
</evidence>
<dbReference type="GO" id="GO:0003723">
    <property type="term" value="F:RNA binding"/>
    <property type="evidence" value="ECO:0007669"/>
    <property type="project" value="UniProtKB-UniRule"/>
</dbReference>
<dbReference type="GO" id="GO:0005829">
    <property type="term" value="C:cytosol"/>
    <property type="evidence" value="ECO:0007669"/>
    <property type="project" value="TreeGrafter"/>
</dbReference>
<dbReference type="InterPro" id="IPR001900">
    <property type="entry name" value="RNase_II/R"/>
</dbReference>
<dbReference type="PATRIC" id="fig|631454.5.peg.3626"/>
<evidence type="ECO:0000256" key="4">
    <source>
        <dbReference type="ARBA" id="ARBA00022801"/>
    </source>
</evidence>
<dbReference type="EMBL" id="AWXZ01000039">
    <property type="protein sequence ID" value="ESR23597.1"/>
    <property type="molecule type" value="Genomic_DNA"/>
</dbReference>
<reference evidence="10 11" key="1">
    <citation type="journal article" date="2014" name="Genome Announc.">
        <title>Draft Genome Sequence of Lutibaculum baratangense Strain AMV1T, Isolated from a Mud Volcano in Andamans, India.</title>
        <authorList>
            <person name="Singh A."/>
            <person name="Sreenivas A."/>
            <person name="Sathyanarayana Reddy G."/>
            <person name="Pinnaka A.K."/>
            <person name="Shivaji S."/>
        </authorList>
    </citation>
    <scope>NUCLEOTIDE SEQUENCE [LARGE SCALE GENOMIC DNA]</scope>
    <source>
        <strain evidence="10 11">AMV1</strain>
    </source>
</reference>
<evidence type="ECO:0000256" key="7">
    <source>
        <dbReference type="HAMAP-Rule" id="MF_01895"/>
    </source>
</evidence>
<keyword evidence="5 7" id="KW-0269">Exonuclease</keyword>
<dbReference type="Proteomes" id="UP000017819">
    <property type="component" value="Unassembled WGS sequence"/>
</dbReference>
<dbReference type="SMART" id="SM00955">
    <property type="entry name" value="RNB"/>
    <property type="match status" value="1"/>
</dbReference>
<keyword evidence="6 7" id="KW-0694">RNA-binding</keyword>
<dbReference type="CDD" id="cd04471">
    <property type="entry name" value="S1_RNase_R"/>
    <property type="match status" value="1"/>
</dbReference>
<name>V4QV15_9HYPH</name>
<keyword evidence="2 7" id="KW-0963">Cytoplasm</keyword>
<evidence type="ECO:0000313" key="11">
    <source>
        <dbReference type="Proteomes" id="UP000017819"/>
    </source>
</evidence>
<comment type="caution">
    <text evidence="10">The sequence shown here is derived from an EMBL/GenBank/DDBJ whole genome shotgun (WGS) entry which is preliminary data.</text>
</comment>
<dbReference type="NCBIfam" id="TIGR02063">
    <property type="entry name" value="RNase_R"/>
    <property type="match status" value="1"/>
</dbReference>
<dbReference type="PANTHER" id="PTHR23355:SF9">
    <property type="entry name" value="DIS3-LIKE EXONUCLEASE 2"/>
    <property type="match status" value="1"/>
</dbReference>
<comment type="similarity">
    <text evidence="7">Belongs to the RNR ribonuclease family. RNase R subfamily.</text>
</comment>
<dbReference type="Gene3D" id="2.40.50.140">
    <property type="entry name" value="Nucleic acid-binding proteins"/>
    <property type="match status" value="2"/>
</dbReference>
<dbReference type="InterPro" id="IPR003029">
    <property type="entry name" value="S1_domain"/>
</dbReference>
<dbReference type="eggNOG" id="COG0557">
    <property type="taxonomic scope" value="Bacteria"/>
</dbReference>
<dbReference type="PROSITE" id="PS01175">
    <property type="entry name" value="RIBONUCLEASE_II"/>
    <property type="match status" value="1"/>
</dbReference>
<dbReference type="InterPro" id="IPR004476">
    <property type="entry name" value="RNase_II/RNase_R"/>
</dbReference>
<dbReference type="InterPro" id="IPR011805">
    <property type="entry name" value="RNase_R"/>
</dbReference>
<dbReference type="AlphaFoldDB" id="V4QV15"/>
<feature type="compositionally biased region" description="Basic residues" evidence="8">
    <location>
        <begin position="743"/>
        <end position="752"/>
    </location>
</feature>
<dbReference type="PROSITE" id="PS50126">
    <property type="entry name" value="S1"/>
    <property type="match status" value="1"/>
</dbReference>
<keyword evidence="11" id="KW-1185">Reference proteome</keyword>
<feature type="compositionally biased region" description="Low complexity" evidence="8">
    <location>
        <begin position="733"/>
        <end position="742"/>
    </location>
</feature>
<feature type="region of interest" description="Disordered" evidence="8">
    <location>
        <begin position="731"/>
        <end position="765"/>
    </location>
</feature>